<feature type="compositionally biased region" description="Low complexity" evidence="1">
    <location>
        <begin position="197"/>
        <end position="209"/>
    </location>
</feature>
<gene>
    <name evidence="2" type="ORF">PRZ48_003185</name>
</gene>
<reference evidence="2 3" key="1">
    <citation type="journal article" date="2023" name="G3 (Bethesda)">
        <title>A chromosome-level genome assembly of Zasmidium syzygii isolated from banana leaves.</title>
        <authorList>
            <person name="van Westerhoven A.C."/>
            <person name="Mehrabi R."/>
            <person name="Talebi R."/>
            <person name="Steentjes M.B.F."/>
            <person name="Corcolon B."/>
            <person name="Chong P.A."/>
            <person name="Kema G.H.J."/>
            <person name="Seidl M.F."/>
        </authorList>
    </citation>
    <scope>NUCLEOTIDE SEQUENCE [LARGE SCALE GENOMIC DNA]</scope>
    <source>
        <strain evidence="2 3">P124</strain>
    </source>
</reference>
<feature type="compositionally biased region" description="Polar residues" evidence="1">
    <location>
        <begin position="404"/>
        <end position="425"/>
    </location>
</feature>
<accession>A0ABR0EUP9</accession>
<feature type="region of interest" description="Disordered" evidence="1">
    <location>
        <begin position="404"/>
        <end position="453"/>
    </location>
</feature>
<dbReference type="EMBL" id="JAXOVC010000002">
    <property type="protein sequence ID" value="KAK4505222.1"/>
    <property type="molecule type" value="Genomic_DNA"/>
</dbReference>
<keyword evidence="3" id="KW-1185">Reference proteome</keyword>
<feature type="compositionally biased region" description="Low complexity" evidence="1">
    <location>
        <begin position="173"/>
        <end position="189"/>
    </location>
</feature>
<name>A0ABR0EUP9_ZASCE</name>
<evidence type="ECO:0000256" key="1">
    <source>
        <dbReference type="SAM" id="MobiDB-lite"/>
    </source>
</evidence>
<feature type="compositionally biased region" description="Polar residues" evidence="1">
    <location>
        <begin position="433"/>
        <end position="447"/>
    </location>
</feature>
<organism evidence="2 3">
    <name type="scientific">Zasmidium cellare</name>
    <name type="common">Wine cellar mold</name>
    <name type="synonym">Racodium cellare</name>
    <dbReference type="NCBI Taxonomy" id="395010"/>
    <lineage>
        <taxon>Eukaryota</taxon>
        <taxon>Fungi</taxon>
        <taxon>Dikarya</taxon>
        <taxon>Ascomycota</taxon>
        <taxon>Pezizomycotina</taxon>
        <taxon>Dothideomycetes</taxon>
        <taxon>Dothideomycetidae</taxon>
        <taxon>Mycosphaerellales</taxon>
        <taxon>Mycosphaerellaceae</taxon>
        <taxon>Zasmidium</taxon>
    </lineage>
</organism>
<evidence type="ECO:0000313" key="3">
    <source>
        <dbReference type="Proteomes" id="UP001305779"/>
    </source>
</evidence>
<evidence type="ECO:0000313" key="2">
    <source>
        <dbReference type="EMBL" id="KAK4505222.1"/>
    </source>
</evidence>
<dbReference type="Proteomes" id="UP001305779">
    <property type="component" value="Unassembled WGS sequence"/>
</dbReference>
<protein>
    <submittedName>
        <fullName evidence="2">Uncharacterized protein</fullName>
    </submittedName>
</protein>
<feature type="region of interest" description="Disordered" evidence="1">
    <location>
        <begin position="98"/>
        <end position="234"/>
    </location>
</feature>
<sequence>MPSTPSRSNNDKGIEAAFNDDDLVRPISERPPSIKPLDFGGESPLLGKMSLHSRQKSSTTLPKRISISRPTDFRRLEYTEKQRRSLVPLQLSPVVLREHTPDPLSHDPTTGNRLSRSADGLMEDTTNIRNSYRASRGTPFERCQHLSSTARLSEPAAGVNERGQIIPDTKPNTPTRPTLSTQSSSSSMHSLRRQALESSGSTSTTPSRPSSERIRLKRKRSNQKGSGSSAELNVDKEILELNTIVEERRAESARPSSPTEDGHVPAVAPSMPVRARSETLTDIGSAFSRPLISVTTSMSQPEESTISPAEKTFSPVTPIKSRLSRPFVSMPDPSIVDQTGQVPIRRPSSRITGWLTSLLSSSSTPAPNTSNPTQEPFYTCAPPVRCRPVSEASLCTSNTELESPAFTATSSPMSKTHSRSLTAESRLTPISPPSTVDENIEPNSATTKLDDPWPLAVAHPSQVGLAL</sequence>
<feature type="compositionally biased region" description="Polar residues" evidence="1">
    <location>
        <begin position="124"/>
        <end position="133"/>
    </location>
</feature>
<proteinExistence type="predicted"/>
<comment type="caution">
    <text evidence="2">The sequence shown here is derived from an EMBL/GenBank/DDBJ whole genome shotgun (WGS) entry which is preliminary data.</text>
</comment>
<feature type="region of interest" description="Disordered" evidence="1">
    <location>
        <begin position="246"/>
        <end position="270"/>
    </location>
</feature>
<feature type="region of interest" description="Disordered" evidence="1">
    <location>
        <begin position="1"/>
        <end position="62"/>
    </location>
</feature>